<dbReference type="RefSeq" id="WP_066228631.1">
    <property type="nucleotide sequence ID" value="NZ_CP066701.1"/>
</dbReference>
<keyword evidence="5" id="KW-0827">Tyrosine biosynthesis</keyword>
<evidence type="ECO:0000256" key="2">
    <source>
        <dbReference type="ARBA" id="ARBA00007964"/>
    </source>
</evidence>
<keyword evidence="8" id="KW-0520">NAD</keyword>
<dbReference type="GO" id="GO:0008977">
    <property type="term" value="F:prephenate dehydrogenase (NAD+) activity"/>
    <property type="evidence" value="ECO:0007669"/>
    <property type="project" value="UniProtKB-EC"/>
</dbReference>
<dbReference type="SUPFAM" id="SSF48179">
    <property type="entry name" value="6-phosphogluconate dehydrogenase C-terminal domain-like"/>
    <property type="match status" value="1"/>
</dbReference>
<comment type="pathway">
    <text evidence="1">Amino-acid biosynthesis; L-tyrosine biosynthesis; (4-hydroxyphenyl)pyruvate from prephenate (NAD(+) route): step 1/1.</text>
</comment>
<organism evidence="13 15">
    <name type="scientific">Heyndrickxia sporothermodurans</name>
    <dbReference type="NCBI Taxonomy" id="46224"/>
    <lineage>
        <taxon>Bacteria</taxon>
        <taxon>Bacillati</taxon>
        <taxon>Bacillota</taxon>
        <taxon>Bacilli</taxon>
        <taxon>Bacillales</taxon>
        <taxon>Bacillaceae</taxon>
        <taxon>Heyndrickxia</taxon>
    </lineage>
</organism>
<dbReference type="CDD" id="cd04909">
    <property type="entry name" value="ACT_PDH-BS"/>
    <property type="match status" value="1"/>
</dbReference>
<evidence type="ECO:0000256" key="5">
    <source>
        <dbReference type="ARBA" id="ARBA00022498"/>
    </source>
</evidence>
<comment type="similarity">
    <text evidence="2">Belongs to the prephenate/arogenate dehydrogenase family.</text>
</comment>
<reference evidence="14 16" key="2">
    <citation type="submission" date="2020-12" db="EMBL/GenBank/DDBJ databases">
        <title>Taxonomic evaluation of the Bacillus sporothermodurans group of bacteria based on whole genome sequences.</title>
        <authorList>
            <person name="Fiedler G."/>
            <person name="Herbstmann A.-D."/>
            <person name="Doll E."/>
            <person name="Wenning M."/>
            <person name="Brinks E."/>
            <person name="Kabisch J."/>
            <person name="Breitenwieser F."/>
            <person name="Lappann M."/>
            <person name="Boehnlein C."/>
            <person name="Franz C."/>
        </authorList>
    </citation>
    <scope>NUCLEOTIDE SEQUENCE [LARGE SCALE GENOMIC DNA]</scope>
    <source>
        <strain evidence="14 16">DSM 10599</strain>
    </source>
</reference>
<sequence length="367" mass="41325">MQGNIFIIGLGLIGGSIALSIKKSYPDMKIIGYDVDHNTTHQAKILKVIDHEENNLQHGAENADFIIISIPVVETEKMIERLSHFQLRENVIVTDTASTKKSIINKASILTEKGICFIGGHPMAGSHKSGVTAAREHLFENAFYILSSVSKVSNGRINELKQLLKGTNAKFLELSADEHDEMTGILSHFPHIIAASLVGQARTYQDKYPLLSRLAAGGFRDITRIASSNPSMWSDITIRNKQVILGLLNEWNQDMENIRSMIEQEDYDGIFQFFIQAKTYRDELPVHTKGAIHSFYDLYVDVPDYPGVISEITGYLAEESISITNVRILETREDIYGVLRISFQNAEDRENAKKCLENRTSYELFIQ</sequence>
<dbReference type="Proteomes" id="UP000075666">
    <property type="component" value="Unassembled WGS sequence"/>
</dbReference>
<feature type="domain" description="ACT" evidence="12">
    <location>
        <begin position="297"/>
        <end position="367"/>
    </location>
</feature>
<dbReference type="InterPro" id="IPR008927">
    <property type="entry name" value="6-PGluconate_DH-like_C_sf"/>
</dbReference>
<dbReference type="EMBL" id="LQYN01000025">
    <property type="protein sequence ID" value="KYD09262.1"/>
    <property type="molecule type" value="Genomic_DNA"/>
</dbReference>
<evidence type="ECO:0000313" key="16">
    <source>
        <dbReference type="Proteomes" id="UP000595512"/>
    </source>
</evidence>
<proteinExistence type="inferred from homology"/>
<evidence type="ECO:0000313" key="14">
    <source>
        <dbReference type="EMBL" id="QQX24504.1"/>
    </source>
</evidence>
<evidence type="ECO:0000259" key="11">
    <source>
        <dbReference type="PROSITE" id="PS51176"/>
    </source>
</evidence>
<comment type="catalytic activity">
    <reaction evidence="10">
        <text>prephenate + NAD(+) = 3-(4-hydroxyphenyl)pyruvate + CO2 + NADH</text>
        <dbReference type="Rhea" id="RHEA:13869"/>
        <dbReference type="ChEBI" id="CHEBI:16526"/>
        <dbReference type="ChEBI" id="CHEBI:29934"/>
        <dbReference type="ChEBI" id="CHEBI:36242"/>
        <dbReference type="ChEBI" id="CHEBI:57540"/>
        <dbReference type="ChEBI" id="CHEBI:57945"/>
        <dbReference type="EC" id="1.3.1.12"/>
    </reaction>
</comment>
<dbReference type="EMBL" id="CP066701">
    <property type="protein sequence ID" value="QQX24504.1"/>
    <property type="molecule type" value="Genomic_DNA"/>
</dbReference>
<dbReference type="InterPro" id="IPR045865">
    <property type="entry name" value="ACT-like_dom_sf"/>
</dbReference>
<dbReference type="PANTHER" id="PTHR21363">
    <property type="entry name" value="PREPHENATE DEHYDROGENASE"/>
    <property type="match status" value="1"/>
</dbReference>
<dbReference type="Proteomes" id="UP000595512">
    <property type="component" value="Chromosome"/>
</dbReference>
<dbReference type="Pfam" id="PF02153">
    <property type="entry name" value="PDH_N"/>
    <property type="match status" value="1"/>
</dbReference>
<dbReference type="InterPro" id="IPR046825">
    <property type="entry name" value="PDH_C"/>
</dbReference>
<dbReference type="PROSITE" id="PS51671">
    <property type="entry name" value="ACT"/>
    <property type="match status" value="1"/>
</dbReference>
<dbReference type="PANTHER" id="PTHR21363:SF0">
    <property type="entry name" value="PREPHENATE DEHYDROGENASE [NADP(+)]"/>
    <property type="match status" value="1"/>
</dbReference>
<dbReference type="NCBIfam" id="NF005107">
    <property type="entry name" value="PRK06545.1-5"/>
    <property type="match status" value="1"/>
</dbReference>
<dbReference type="Gene3D" id="1.10.3660.10">
    <property type="entry name" value="6-phosphogluconate dehydrogenase C-terminal like domain"/>
    <property type="match status" value="1"/>
</dbReference>
<evidence type="ECO:0000313" key="13">
    <source>
        <dbReference type="EMBL" id="KYD09262.1"/>
    </source>
</evidence>
<protein>
    <recommendedName>
        <fullName evidence="4">Prephenate dehydrogenase</fullName>
        <ecNumber evidence="3">1.3.1.12</ecNumber>
    </recommendedName>
</protein>
<dbReference type="SUPFAM" id="SSF51735">
    <property type="entry name" value="NAD(P)-binding Rossmann-fold domains"/>
    <property type="match status" value="1"/>
</dbReference>
<dbReference type="KEGG" id="hspo:JGZ69_17195"/>
<dbReference type="Pfam" id="PF01842">
    <property type="entry name" value="ACT"/>
    <property type="match status" value="1"/>
</dbReference>
<dbReference type="InterPro" id="IPR046826">
    <property type="entry name" value="PDH_N"/>
</dbReference>
<dbReference type="SUPFAM" id="SSF55021">
    <property type="entry name" value="ACT-like"/>
    <property type="match status" value="1"/>
</dbReference>
<dbReference type="InterPro" id="IPR002912">
    <property type="entry name" value="ACT_dom"/>
</dbReference>
<evidence type="ECO:0000259" key="12">
    <source>
        <dbReference type="PROSITE" id="PS51671"/>
    </source>
</evidence>
<evidence type="ECO:0000313" key="15">
    <source>
        <dbReference type="Proteomes" id="UP000075666"/>
    </source>
</evidence>
<evidence type="ECO:0000256" key="4">
    <source>
        <dbReference type="ARBA" id="ARBA00016891"/>
    </source>
</evidence>
<dbReference type="UniPathway" id="UPA00122">
    <property type="reaction ID" value="UER00961"/>
</dbReference>
<accession>A0A150LC14</accession>
<evidence type="ECO:0000256" key="3">
    <source>
        <dbReference type="ARBA" id="ARBA00012068"/>
    </source>
</evidence>
<dbReference type="InterPro" id="IPR036291">
    <property type="entry name" value="NAD(P)-bd_dom_sf"/>
</dbReference>
<dbReference type="GO" id="GO:0070403">
    <property type="term" value="F:NAD+ binding"/>
    <property type="evidence" value="ECO:0007669"/>
    <property type="project" value="InterPro"/>
</dbReference>
<reference evidence="13 15" key="1">
    <citation type="submission" date="2016-01" db="EMBL/GenBank/DDBJ databases">
        <title>Genome Sequences of Twelve Sporeforming Bacillus Species Isolated from Foods.</title>
        <authorList>
            <person name="Berendsen E.M."/>
            <person name="Wells-Bennik M.H."/>
            <person name="Krawcyk A.O."/>
            <person name="De Jong A."/>
            <person name="Holsappel S."/>
            <person name="Eijlander R.T."/>
            <person name="Kuipers O.P."/>
        </authorList>
    </citation>
    <scope>NUCLEOTIDE SEQUENCE [LARGE SCALE GENOMIC DNA]</scope>
    <source>
        <strain evidence="13 15">B4102</strain>
    </source>
</reference>
<dbReference type="FunFam" id="1.10.3660.10:FF:000003">
    <property type="entry name" value="Prephenate dehydrogenase"/>
    <property type="match status" value="1"/>
</dbReference>
<dbReference type="PATRIC" id="fig|46224.3.peg.1707"/>
<keyword evidence="9" id="KW-0057">Aromatic amino acid biosynthesis</keyword>
<keyword evidence="15" id="KW-1185">Reference proteome</keyword>
<evidence type="ECO:0000256" key="6">
    <source>
        <dbReference type="ARBA" id="ARBA00022605"/>
    </source>
</evidence>
<name>A0A150LC14_9BACI</name>
<keyword evidence="6" id="KW-0028">Amino-acid biosynthesis</keyword>
<dbReference type="GO" id="GO:0006571">
    <property type="term" value="P:tyrosine biosynthetic process"/>
    <property type="evidence" value="ECO:0007669"/>
    <property type="project" value="UniProtKB-UniPathway"/>
</dbReference>
<evidence type="ECO:0000256" key="9">
    <source>
        <dbReference type="ARBA" id="ARBA00023141"/>
    </source>
</evidence>
<evidence type="ECO:0000256" key="8">
    <source>
        <dbReference type="ARBA" id="ARBA00023027"/>
    </source>
</evidence>
<dbReference type="STRING" id="46224.B4102_2528"/>
<dbReference type="InterPro" id="IPR050812">
    <property type="entry name" value="Preph/Arog_dehydrog"/>
</dbReference>
<feature type="domain" description="Prephenate/arogenate dehydrogenase" evidence="11">
    <location>
        <begin position="3"/>
        <end position="292"/>
    </location>
</feature>
<evidence type="ECO:0000256" key="1">
    <source>
        <dbReference type="ARBA" id="ARBA00005067"/>
    </source>
</evidence>
<dbReference type="Pfam" id="PF20463">
    <property type="entry name" value="PDH_C"/>
    <property type="match status" value="1"/>
</dbReference>
<gene>
    <name evidence="13" type="ORF">B4102_2528</name>
    <name evidence="14" type="ORF">JGZ69_17195</name>
</gene>
<dbReference type="InterPro" id="IPR003099">
    <property type="entry name" value="Prephen_DH"/>
</dbReference>
<dbReference type="OrthoDB" id="9802008at2"/>
<dbReference type="EC" id="1.3.1.12" evidence="3"/>
<dbReference type="GO" id="GO:0004665">
    <property type="term" value="F:prephenate dehydrogenase (NADP+) activity"/>
    <property type="evidence" value="ECO:0007669"/>
    <property type="project" value="InterPro"/>
</dbReference>
<evidence type="ECO:0000256" key="10">
    <source>
        <dbReference type="ARBA" id="ARBA00049260"/>
    </source>
</evidence>
<dbReference type="AlphaFoldDB" id="A0A150LC14"/>
<dbReference type="Gene3D" id="3.40.50.720">
    <property type="entry name" value="NAD(P)-binding Rossmann-like Domain"/>
    <property type="match status" value="1"/>
</dbReference>
<dbReference type="FunFam" id="3.40.50.720:FF:000208">
    <property type="entry name" value="Prephenate dehydrogenase"/>
    <property type="match status" value="1"/>
</dbReference>
<evidence type="ECO:0000256" key="7">
    <source>
        <dbReference type="ARBA" id="ARBA00023002"/>
    </source>
</evidence>
<keyword evidence="7 13" id="KW-0560">Oxidoreductase</keyword>
<dbReference type="PROSITE" id="PS51176">
    <property type="entry name" value="PDH_ADH"/>
    <property type="match status" value="1"/>
</dbReference>